<keyword evidence="1" id="KW-0472">Membrane</keyword>
<gene>
    <name evidence="2" type="ORF">CNECB9_4140003</name>
</gene>
<dbReference type="EMBL" id="FMSH01000351">
    <property type="protein sequence ID" value="SCU82309.1"/>
    <property type="molecule type" value="Genomic_DNA"/>
</dbReference>
<sequence length="71" mass="7793">MQGGGRLLSTVSHQRLRLRYARHPMLAGPPIAFYFAIVLEPVTGVVAVRAQRCTSRRGRLAPADEPRAAQP</sequence>
<evidence type="ECO:0000256" key="1">
    <source>
        <dbReference type="SAM" id="Phobius"/>
    </source>
</evidence>
<dbReference type="AlphaFoldDB" id="A0A1K0JS52"/>
<accession>A0A1K0JS52</accession>
<keyword evidence="1" id="KW-0812">Transmembrane</keyword>
<feature type="transmembrane region" description="Helical" evidence="1">
    <location>
        <begin position="31"/>
        <end position="50"/>
    </location>
</feature>
<organism evidence="2">
    <name type="scientific">Cupriavidus necator</name>
    <name type="common">Alcaligenes eutrophus</name>
    <name type="synonym">Ralstonia eutropha</name>
    <dbReference type="NCBI Taxonomy" id="106590"/>
    <lineage>
        <taxon>Bacteria</taxon>
        <taxon>Pseudomonadati</taxon>
        <taxon>Pseudomonadota</taxon>
        <taxon>Betaproteobacteria</taxon>
        <taxon>Burkholderiales</taxon>
        <taxon>Burkholderiaceae</taxon>
        <taxon>Cupriavidus</taxon>
    </lineage>
</organism>
<keyword evidence="1" id="KW-1133">Transmembrane helix</keyword>
<proteinExistence type="predicted"/>
<reference evidence="2" key="1">
    <citation type="submission" date="2016-09" db="EMBL/GenBank/DDBJ databases">
        <authorList>
            <person name="Capua I."/>
            <person name="De Benedictis P."/>
            <person name="Joannis T."/>
            <person name="Lombin L.H."/>
            <person name="Cattoli G."/>
        </authorList>
    </citation>
    <scope>NUCLEOTIDE SEQUENCE</scope>
    <source>
        <strain evidence="2">B9</strain>
    </source>
</reference>
<evidence type="ECO:0000313" key="2">
    <source>
        <dbReference type="EMBL" id="SCU82309.1"/>
    </source>
</evidence>
<name>A0A1K0JS52_CUPNE</name>
<protein>
    <submittedName>
        <fullName evidence="2">Uncharacterized protein</fullName>
    </submittedName>
</protein>